<evidence type="ECO:0000313" key="1">
    <source>
        <dbReference type="EMBL" id="WAR16008.1"/>
    </source>
</evidence>
<gene>
    <name evidence="1" type="ORF">MAR_030602</name>
</gene>
<keyword evidence="2" id="KW-1185">Reference proteome</keyword>
<accession>A0ABY7F1E2</accession>
<sequence>MPRGLANSPAMLVRHKAVRSCKCTSHVVRADDELTEQEVLEAVERALDGQLRDTEVRGAGDSDSEEFDCEGNPECENCFANCESEEDCAVLCAVLFGQNNEDKRGSVMTRGWIRRVRNPFRNIRWPRIPRIPHIPIRLGRIK</sequence>
<reference evidence="1" key="1">
    <citation type="submission" date="2022-11" db="EMBL/GenBank/DDBJ databases">
        <title>Centuries of genome instability and evolution in soft-shell clam transmissible cancer (bioRxiv).</title>
        <authorList>
            <person name="Hart S.F.M."/>
            <person name="Yonemitsu M.A."/>
            <person name="Giersch R.M."/>
            <person name="Beal B.F."/>
            <person name="Arriagada G."/>
            <person name="Davis B.W."/>
            <person name="Ostrander E.A."/>
            <person name="Goff S.P."/>
            <person name="Metzger M.J."/>
        </authorList>
    </citation>
    <scope>NUCLEOTIDE SEQUENCE</scope>
    <source>
        <strain evidence="1">MELC-2E11</strain>
        <tissue evidence="1">Siphon/mantle</tissue>
    </source>
</reference>
<name>A0ABY7F1E2_MYAAR</name>
<protein>
    <submittedName>
        <fullName evidence="1">Uncharacterized protein</fullName>
    </submittedName>
</protein>
<dbReference type="EMBL" id="CP111021">
    <property type="protein sequence ID" value="WAR16008.1"/>
    <property type="molecule type" value="Genomic_DNA"/>
</dbReference>
<proteinExistence type="predicted"/>
<organism evidence="1 2">
    <name type="scientific">Mya arenaria</name>
    <name type="common">Soft-shell clam</name>
    <dbReference type="NCBI Taxonomy" id="6604"/>
    <lineage>
        <taxon>Eukaryota</taxon>
        <taxon>Metazoa</taxon>
        <taxon>Spiralia</taxon>
        <taxon>Lophotrochozoa</taxon>
        <taxon>Mollusca</taxon>
        <taxon>Bivalvia</taxon>
        <taxon>Autobranchia</taxon>
        <taxon>Heteroconchia</taxon>
        <taxon>Euheterodonta</taxon>
        <taxon>Imparidentia</taxon>
        <taxon>Neoheterodontei</taxon>
        <taxon>Myida</taxon>
        <taxon>Myoidea</taxon>
        <taxon>Myidae</taxon>
        <taxon>Mya</taxon>
    </lineage>
</organism>
<dbReference type="Proteomes" id="UP001164746">
    <property type="component" value="Chromosome 10"/>
</dbReference>
<evidence type="ECO:0000313" key="2">
    <source>
        <dbReference type="Proteomes" id="UP001164746"/>
    </source>
</evidence>